<dbReference type="AlphaFoldDB" id="A0A290QHC7"/>
<accession>A0A290QHC7</accession>
<comment type="subcellular location">
    <subcellularLocation>
        <location evidence="1">Cell membrane</location>
        <topology evidence="1">Multi-pass membrane protein</topology>
    </subcellularLocation>
</comment>
<feature type="region of interest" description="Disordered" evidence="6">
    <location>
        <begin position="51"/>
        <end position="74"/>
    </location>
</feature>
<feature type="transmembrane region" description="Helical" evidence="7">
    <location>
        <begin position="549"/>
        <end position="572"/>
    </location>
</feature>
<keyword evidence="11" id="KW-1185">Reference proteome</keyword>
<keyword evidence="2" id="KW-1003">Cell membrane</keyword>
<dbReference type="InterPro" id="IPR010432">
    <property type="entry name" value="RDD"/>
</dbReference>
<evidence type="ECO:0000313" key="10">
    <source>
        <dbReference type="EMBL" id="ATC63761.1"/>
    </source>
</evidence>
<gene>
    <name evidence="10" type="ORF">CMV30_07235</name>
</gene>
<name>A0A290QHC7_9BACT</name>
<feature type="chain" id="PRO_5012245292" description="RDD domain-containing protein" evidence="8">
    <location>
        <begin position="33"/>
        <end position="598"/>
    </location>
</feature>
<feature type="transmembrane region" description="Helical" evidence="7">
    <location>
        <begin position="224"/>
        <end position="243"/>
    </location>
</feature>
<dbReference type="KEGG" id="vbh:CMV30_07235"/>
<evidence type="ECO:0000256" key="8">
    <source>
        <dbReference type="SAM" id="SignalP"/>
    </source>
</evidence>
<keyword evidence="8" id="KW-0732">Signal</keyword>
<dbReference type="PANTHER" id="PTHR36115">
    <property type="entry name" value="PROLINE-RICH ANTIGEN HOMOLOG-RELATED"/>
    <property type="match status" value="1"/>
</dbReference>
<reference evidence="10 11" key="1">
    <citation type="submission" date="2017-09" db="EMBL/GenBank/DDBJ databases">
        <title>Complete genome sequence of Verrucomicrobial strain HZ-65, isolated from freshwater.</title>
        <authorList>
            <person name="Choi A."/>
        </authorList>
    </citation>
    <scope>NUCLEOTIDE SEQUENCE [LARGE SCALE GENOMIC DNA]</scope>
    <source>
        <strain evidence="10 11">HZ-65</strain>
    </source>
</reference>
<feature type="domain" description="RDD" evidence="9">
    <location>
        <begin position="474"/>
        <end position="585"/>
    </location>
</feature>
<feature type="transmembrane region" description="Helical" evidence="7">
    <location>
        <begin position="263"/>
        <end position="283"/>
    </location>
</feature>
<dbReference type="Proteomes" id="UP000217265">
    <property type="component" value="Chromosome"/>
</dbReference>
<feature type="transmembrane region" description="Helical" evidence="7">
    <location>
        <begin position="289"/>
        <end position="309"/>
    </location>
</feature>
<feature type="signal peptide" evidence="8">
    <location>
        <begin position="1"/>
        <end position="32"/>
    </location>
</feature>
<evidence type="ECO:0000256" key="3">
    <source>
        <dbReference type="ARBA" id="ARBA00022692"/>
    </source>
</evidence>
<evidence type="ECO:0000256" key="1">
    <source>
        <dbReference type="ARBA" id="ARBA00004651"/>
    </source>
</evidence>
<dbReference type="Pfam" id="PF04519">
    <property type="entry name" value="Bactofilin"/>
    <property type="match status" value="1"/>
</dbReference>
<feature type="transmembrane region" description="Helical" evidence="7">
    <location>
        <begin position="345"/>
        <end position="365"/>
    </location>
</feature>
<protein>
    <recommendedName>
        <fullName evidence="9">RDD domain-containing protein</fullName>
    </recommendedName>
</protein>
<evidence type="ECO:0000256" key="5">
    <source>
        <dbReference type="ARBA" id="ARBA00023136"/>
    </source>
</evidence>
<feature type="transmembrane region" description="Helical" evidence="7">
    <location>
        <begin position="513"/>
        <end position="537"/>
    </location>
</feature>
<keyword evidence="3 7" id="KW-0812">Transmembrane</keyword>
<evidence type="ECO:0000256" key="4">
    <source>
        <dbReference type="ARBA" id="ARBA00022989"/>
    </source>
</evidence>
<dbReference type="GO" id="GO:0005886">
    <property type="term" value="C:plasma membrane"/>
    <property type="evidence" value="ECO:0007669"/>
    <property type="project" value="UniProtKB-SubCell"/>
</dbReference>
<evidence type="ECO:0000313" key="11">
    <source>
        <dbReference type="Proteomes" id="UP000217265"/>
    </source>
</evidence>
<keyword evidence="5 7" id="KW-0472">Membrane</keyword>
<dbReference type="InterPro" id="IPR007607">
    <property type="entry name" value="BacA/B"/>
</dbReference>
<keyword evidence="4 7" id="KW-1133">Transmembrane helix</keyword>
<sequence length="598" mass="61590">MFSLTFNFMKPFRFIFCLLGAMAGLSLTWVMAEDASPVPVVEGAVSVQSADAAPEVERGPAPAAARESGKRRVNRDRDITKWGSEAVVPAGEEVDNLVALFGPVHVDGKVDGNAVAVFGPVFLSGTGSADGNVVAVLGTVRIDGPVEGNVVSVLGGVELGPKARVDGNVVSVGAPIQADPEAVVKGNVVEAATFAEMPELTGLQAWVRHALLLGRPLALRADVLWAWGVAGLFLALYLFIALVMNGALVKCAETLEQRPGKTVLAAFLAVLLTPLLFVVLSVTVVGAPVLMLALGVVSLIGKAAFLCWLGRRVTLALGLRHALPAVLIGGVLITLLYLVPFLGFVVMKLTDMLGVGMVVYTMMLAGRREKLGTAGSATSTRGDAGGMGAGGGRAGVPVTPMGPVMTASEPGMSMSMGFAAMPPPPPPVVVPEATGAGESMASPAAVGVTHARATSGILPKPVSTVPITSALPRAGFGVRLGALLIDATLVFFVVLMISRGFRGGPGMLAPGMAVYLIALWGLKGTTIGGIICGLKVVRLDDRPLDWTTAVVRGLAGFLSVLPAGLGFLWVAFDEEKQSWHDKVAGTVVVHAPKGMSLV</sequence>
<dbReference type="PANTHER" id="PTHR36115:SF4">
    <property type="entry name" value="MEMBRANE PROTEIN"/>
    <property type="match status" value="1"/>
</dbReference>
<organism evidence="10 11">
    <name type="scientific">Nibricoccus aquaticus</name>
    <dbReference type="NCBI Taxonomy" id="2576891"/>
    <lineage>
        <taxon>Bacteria</taxon>
        <taxon>Pseudomonadati</taxon>
        <taxon>Verrucomicrobiota</taxon>
        <taxon>Opitutia</taxon>
        <taxon>Opitutales</taxon>
        <taxon>Opitutaceae</taxon>
        <taxon>Nibricoccus</taxon>
    </lineage>
</organism>
<feature type="transmembrane region" description="Helical" evidence="7">
    <location>
        <begin position="480"/>
        <end position="501"/>
    </location>
</feature>
<evidence type="ECO:0000256" key="6">
    <source>
        <dbReference type="SAM" id="MobiDB-lite"/>
    </source>
</evidence>
<evidence type="ECO:0000259" key="9">
    <source>
        <dbReference type="Pfam" id="PF06271"/>
    </source>
</evidence>
<proteinExistence type="predicted"/>
<dbReference type="Pfam" id="PF06271">
    <property type="entry name" value="RDD"/>
    <property type="match status" value="1"/>
</dbReference>
<feature type="transmembrane region" description="Helical" evidence="7">
    <location>
        <begin position="321"/>
        <end position="339"/>
    </location>
</feature>
<evidence type="ECO:0000256" key="2">
    <source>
        <dbReference type="ARBA" id="ARBA00022475"/>
    </source>
</evidence>
<dbReference type="InterPro" id="IPR051791">
    <property type="entry name" value="Pra-immunoreactive"/>
</dbReference>
<evidence type="ECO:0000256" key="7">
    <source>
        <dbReference type="SAM" id="Phobius"/>
    </source>
</evidence>
<dbReference type="EMBL" id="CP023344">
    <property type="protein sequence ID" value="ATC63761.1"/>
    <property type="molecule type" value="Genomic_DNA"/>
</dbReference>